<evidence type="ECO:0000256" key="4">
    <source>
        <dbReference type="ARBA" id="ARBA00023242"/>
    </source>
</evidence>
<evidence type="ECO:0000313" key="9">
    <source>
        <dbReference type="Proteomes" id="UP001652622"/>
    </source>
</evidence>
<proteinExistence type="predicted"/>
<evidence type="ECO:0000313" key="10">
    <source>
        <dbReference type="RefSeq" id="XP_034298281.1"/>
    </source>
</evidence>
<evidence type="ECO:0000256" key="6">
    <source>
        <dbReference type="ARBA" id="ARBA00068028"/>
    </source>
</evidence>
<dbReference type="GO" id="GO:0005737">
    <property type="term" value="C:cytoplasm"/>
    <property type="evidence" value="ECO:0007669"/>
    <property type="project" value="UniProtKB-SubCell"/>
</dbReference>
<dbReference type="Gene3D" id="2.30.29.30">
    <property type="entry name" value="Pleckstrin-homology domain (PH domain)/Phosphotyrosine-binding domain (PTB)"/>
    <property type="match status" value="1"/>
</dbReference>
<dbReference type="PROSITE" id="PS50196">
    <property type="entry name" value="RANBD1"/>
    <property type="match status" value="1"/>
</dbReference>
<sequence length="524" mass="59832">MRTEQTPARKVNDGLSVVRVFCTKVFCTKSTFSLAISSEHQMKDTPHFKRRSSTWTMDQTRNPQTDIYVFHSFGCNRHKDEDSSVIAQPMFVFKKERPCKRPAEDPLHKTENVPCGPRKRARASYFSFQPSESESYRETVCSKKQARTSSFIIIPTFPPSQPVKKNNVFMTSGLSEDCIDVKATEQDLPASNRRREVLRPARLQPPQVTTYRIEKKKTGENLLEENHETDNQMSEDAYISQKLPHPLQISSSSTTHNRLTKDRTVSESEHSNFVFGENIVERVLKPEKSPELQSKDISEKELICAPDFHTIPPWATPHFAKGSTLAESAAAYLSSKTAQRYLLEEIEITTGEEEEHNVLQINCRLFLFNKALLCWTERGSGCLRLNDTSSNQHGMLQSRLVMRNQGSMRLILNTKLWTQMVIERANRKSACITATDLEDGSVKVFLIQASTKDIESLYAAIHHRLVALRNFTKQECGVNQVEYKLDVQPISCDSDDEENEKRSPGSNNRSEHSPWIRRQPVVCS</sequence>
<name>A0A6P9E0R3_PANGU</name>
<dbReference type="Proteomes" id="UP001652622">
    <property type="component" value="Unplaced"/>
</dbReference>
<feature type="domain" description="RanBD1" evidence="8">
    <location>
        <begin position="318"/>
        <end position="455"/>
    </location>
</feature>
<dbReference type="CDD" id="cd13180">
    <property type="entry name" value="RanBD_RanBP3"/>
    <property type="match status" value="1"/>
</dbReference>
<evidence type="ECO:0000259" key="8">
    <source>
        <dbReference type="PROSITE" id="PS50196"/>
    </source>
</evidence>
<dbReference type="FunFam" id="2.30.29.30:FF:000228">
    <property type="entry name" value="ran-binding protein 3-like isoform X2"/>
    <property type="match status" value="1"/>
</dbReference>
<dbReference type="GO" id="GO:0006611">
    <property type="term" value="P:protein export from nucleus"/>
    <property type="evidence" value="ECO:0007669"/>
    <property type="project" value="TreeGrafter"/>
</dbReference>
<keyword evidence="4" id="KW-0539">Nucleus</keyword>
<keyword evidence="9" id="KW-1185">Reference proteome</keyword>
<dbReference type="CTD" id="202151"/>
<dbReference type="InterPro" id="IPR011993">
    <property type="entry name" value="PH-like_dom_sf"/>
</dbReference>
<dbReference type="InterPro" id="IPR000156">
    <property type="entry name" value="Ran_bind_dom"/>
</dbReference>
<dbReference type="InterPro" id="IPR045255">
    <property type="entry name" value="RanBP1-like"/>
</dbReference>
<evidence type="ECO:0000256" key="3">
    <source>
        <dbReference type="ARBA" id="ARBA00022490"/>
    </source>
</evidence>
<protein>
    <recommendedName>
        <fullName evidence="6">Ran-binding protein 3-like</fullName>
    </recommendedName>
</protein>
<feature type="compositionally biased region" description="Basic and acidic residues" evidence="7">
    <location>
        <begin position="499"/>
        <end position="514"/>
    </location>
</feature>
<dbReference type="GO" id="GO:0046332">
    <property type="term" value="F:SMAD binding"/>
    <property type="evidence" value="ECO:0007669"/>
    <property type="project" value="UniProtKB-ARBA"/>
</dbReference>
<feature type="compositionally biased region" description="Polar residues" evidence="7">
    <location>
        <begin position="248"/>
        <end position="257"/>
    </location>
</feature>
<dbReference type="AlphaFoldDB" id="A0A6P9E0R3"/>
<comment type="subcellular location">
    <subcellularLocation>
        <location evidence="2">Cytoplasm</location>
    </subcellularLocation>
    <subcellularLocation>
        <location evidence="1">Nucleus</location>
    </subcellularLocation>
</comment>
<evidence type="ECO:0000256" key="1">
    <source>
        <dbReference type="ARBA" id="ARBA00004123"/>
    </source>
</evidence>
<dbReference type="PANTHER" id="PTHR23138:SF88">
    <property type="entry name" value="RAN-BINDING PROTEIN 3-LIKE"/>
    <property type="match status" value="1"/>
</dbReference>
<dbReference type="PANTHER" id="PTHR23138">
    <property type="entry name" value="RAN BINDING PROTEIN"/>
    <property type="match status" value="1"/>
</dbReference>
<evidence type="ECO:0000256" key="2">
    <source>
        <dbReference type="ARBA" id="ARBA00004496"/>
    </source>
</evidence>
<dbReference type="SMART" id="SM00160">
    <property type="entry name" value="RanBD"/>
    <property type="match status" value="1"/>
</dbReference>
<dbReference type="Pfam" id="PF00638">
    <property type="entry name" value="Ran_BP1"/>
    <property type="match status" value="1"/>
</dbReference>
<accession>A0A6P9E0R3</accession>
<feature type="region of interest" description="Disordered" evidence="7">
    <location>
        <begin position="492"/>
        <end position="524"/>
    </location>
</feature>
<dbReference type="GO" id="GO:0005634">
    <property type="term" value="C:nucleus"/>
    <property type="evidence" value="ECO:0007669"/>
    <property type="project" value="UniProtKB-SubCell"/>
</dbReference>
<comment type="function">
    <text evidence="5">Nuclear export factor for BMP-specific SMAD1/5/8 that plays a critical role in terminating BMP signaling and regulating mesenchymal stem cell differentiation by blocking osteoblast differentiation to promote myogenic differention. Directly recognizes dephosphorylated SMAD1/5/8 and mediates their nuclear export in a Ran-dependent manner.</text>
</comment>
<reference evidence="10" key="1">
    <citation type="submission" date="2025-08" db="UniProtKB">
        <authorList>
            <consortium name="RefSeq"/>
        </authorList>
    </citation>
    <scope>IDENTIFICATION</scope>
    <source>
        <tissue evidence="10">Blood</tissue>
    </source>
</reference>
<dbReference type="GeneID" id="117679985"/>
<dbReference type="RefSeq" id="XP_034298281.1">
    <property type="nucleotide sequence ID" value="XM_034442390.2"/>
</dbReference>
<evidence type="ECO:0000256" key="7">
    <source>
        <dbReference type="SAM" id="MobiDB-lite"/>
    </source>
</evidence>
<organism evidence="9 10">
    <name type="scientific">Pantherophis guttatus</name>
    <name type="common">Corn snake</name>
    <name type="synonym">Elaphe guttata</name>
    <dbReference type="NCBI Taxonomy" id="94885"/>
    <lineage>
        <taxon>Eukaryota</taxon>
        <taxon>Metazoa</taxon>
        <taxon>Chordata</taxon>
        <taxon>Craniata</taxon>
        <taxon>Vertebrata</taxon>
        <taxon>Euteleostomi</taxon>
        <taxon>Lepidosauria</taxon>
        <taxon>Squamata</taxon>
        <taxon>Bifurcata</taxon>
        <taxon>Unidentata</taxon>
        <taxon>Episquamata</taxon>
        <taxon>Toxicofera</taxon>
        <taxon>Serpentes</taxon>
        <taxon>Colubroidea</taxon>
        <taxon>Colubridae</taxon>
        <taxon>Colubrinae</taxon>
        <taxon>Pantherophis</taxon>
    </lineage>
</organism>
<dbReference type="KEGG" id="pgut:117679985"/>
<evidence type="ECO:0000256" key="5">
    <source>
        <dbReference type="ARBA" id="ARBA00059866"/>
    </source>
</evidence>
<dbReference type="SUPFAM" id="SSF50729">
    <property type="entry name" value="PH domain-like"/>
    <property type="match status" value="1"/>
</dbReference>
<dbReference type="OMA" id="NTKLYPH"/>
<gene>
    <name evidence="10" type="primary">RANBP3L</name>
</gene>
<feature type="region of interest" description="Disordered" evidence="7">
    <location>
        <begin position="245"/>
        <end position="267"/>
    </location>
</feature>
<keyword evidence="3" id="KW-0963">Cytoplasm</keyword>
<dbReference type="InParanoid" id="A0A6P9E0R3"/>